<dbReference type="InterPro" id="IPR038658">
    <property type="entry name" value="SsgB_sf"/>
</dbReference>
<dbReference type="GO" id="GO:0000917">
    <property type="term" value="P:division septum assembly"/>
    <property type="evidence" value="ECO:0007669"/>
    <property type="project" value="UniProtKB-KW"/>
</dbReference>
<dbReference type="EMBL" id="JAUSZV010000005">
    <property type="protein sequence ID" value="MDQ0904921.1"/>
    <property type="molecule type" value="Genomic_DNA"/>
</dbReference>
<proteinExistence type="inferred from homology"/>
<evidence type="ECO:0000256" key="3">
    <source>
        <dbReference type="ARBA" id="ARBA00022618"/>
    </source>
</evidence>
<keyword evidence="3" id="KW-0132">Cell division</keyword>
<accession>A0AAW8F4D0</accession>
<protein>
    <recommendedName>
        <fullName evidence="9">Sporulation and cell division protein SsgA</fullName>
    </recommendedName>
</protein>
<evidence type="ECO:0000256" key="4">
    <source>
        <dbReference type="ARBA" id="ARBA00022969"/>
    </source>
</evidence>
<keyword evidence="6" id="KW-0131">Cell cycle</keyword>
<name>A0AAW8F4D0_9ACTN</name>
<comment type="subcellular location">
    <subcellularLocation>
        <location evidence="1">Cell septum</location>
    </subcellularLocation>
</comment>
<gene>
    <name evidence="7" type="ORF">QFZ22_000906</name>
</gene>
<comment type="caution">
    <text evidence="7">The sequence shown here is derived from an EMBL/GenBank/DDBJ whole genome shotgun (WGS) entry which is preliminary data.</text>
</comment>
<keyword evidence="4" id="KW-0749">Sporulation</keyword>
<evidence type="ECO:0008006" key="9">
    <source>
        <dbReference type="Google" id="ProtNLM"/>
    </source>
</evidence>
<evidence type="ECO:0000313" key="8">
    <source>
        <dbReference type="Proteomes" id="UP001234216"/>
    </source>
</evidence>
<sequence length="141" mass="15055">MSQPSVSIVCDVPALVSVSEDRRVPLPARLHYGREDPYAVRLLLGAPDAVPVVWVFARELLAEGLSRPAGIGDVLVFPRHRCLPDTMRVVLRSRAGAALIELPASTVSRFLADTGVLVPPGTESAYVDVDSGLAQLTGRSD</sequence>
<evidence type="ECO:0000256" key="1">
    <source>
        <dbReference type="ARBA" id="ARBA00004431"/>
    </source>
</evidence>
<dbReference type="Proteomes" id="UP001234216">
    <property type="component" value="Unassembled WGS sequence"/>
</dbReference>
<organism evidence="7 8">
    <name type="scientific">Streptomyces canus</name>
    <dbReference type="NCBI Taxonomy" id="58343"/>
    <lineage>
        <taxon>Bacteria</taxon>
        <taxon>Bacillati</taxon>
        <taxon>Actinomycetota</taxon>
        <taxon>Actinomycetes</taxon>
        <taxon>Kitasatosporales</taxon>
        <taxon>Streptomycetaceae</taxon>
        <taxon>Streptomyces</taxon>
        <taxon>Streptomyces aurantiacus group</taxon>
    </lineage>
</organism>
<dbReference type="GO" id="GO:0030435">
    <property type="term" value="P:sporulation resulting in formation of a cellular spore"/>
    <property type="evidence" value="ECO:0007669"/>
    <property type="project" value="UniProtKB-KW"/>
</dbReference>
<dbReference type="AlphaFoldDB" id="A0AAW8F4D0"/>
<keyword evidence="5" id="KW-0717">Septation</keyword>
<evidence type="ECO:0000256" key="2">
    <source>
        <dbReference type="ARBA" id="ARBA00009323"/>
    </source>
</evidence>
<dbReference type="RefSeq" id="WP_306972428.1">
    <property type="nucleotide sequence ID" value="NZ_JAUSZV010000005.1"/>
</dbReference>
<evidence type="ECO:0000313" key="7">
    <source>
        <dbReference type="EMBL" id="MDQ0904921.1"/>
    </source>
</evidence>
<evidence type="ECO:0000256" key="6">
    <source>
        <dbReference type="ARBA" id="ARBA00023306"/>
    </source>
</evidence>
<evidence type="ECO:0000256" key="5">
    <source>
        <dbReference type="ARBA" id="ARBA00023210"/>
    </source>
</evidence>
<reference evidence="7" key="1">
    <citation type="submission" date="2023-07" db="EMBL/GenBank/DDBJ databases">
        <title>Comparative genomics of wheat-associated soil bacteria to identify genetic determinants of phenazine resistance.</title>
        <authorList>
            <person name="Mouncey N."/>
        </authorList>
    </citation>
    <scope>NUCLEOTIDE SEQUENCE</scope>
    <source>
        <strain evidence="7">V4I22</strain>
    </source>
</reference>
<dbReference type="Pfam" id="PF04686">
    <property type="entry name" value="SsgA"/>
    <property type="match status" value="1"/>
</dbReference>
<dbReference type="Gene3D" id="2.30.31.20">
    <property type="entry name" value="Sporulation-specific cell division protein SsgB"/>
    <property type="match status" value="1"/>
</dbReference>
<dbReference type="GO" id="GO:0030428">
    <property type="term" value="C:cell septum"/>
    <property type="evidence" value="ECO:0007669"/>
    <property type="project" value="UniProtKB-SubCell"/>
</dbReference>
<dbReference type="InterPro" id="IPR006776">
    <property type="entry name" value="SsgB"/>
</dbReference>
<comment type="similarity">
    <text evidence="2">Belongs to the SsgA family.</text>
</comment>